<protein>
    <submittedName>
        <fullName evidence="2">Uncharacterized protein</fullName>
    </submittedName>
</protein>
<dbReference type="InterPro" id="IPR036424">
    <property type="entry name" value="UPP_synth-like_sf"/>
</dbReference>
<keyword evidence="1" id="KW-0472">Membrane</keyword>
<dbReference type="EMBL" id="CM029037">
    <property type="protein sequence ID" value="KAG2656770.1"/>
    <property type="molecule type" value="Genomic_DNA"/>
</dbReference>
<proteinExistence type="predicted"/>
<evidence type="ECO:0000256" key="1">
    <source>
        <dbReference type="SAM" id="Phobius"/>
    </source>
</evidence>
<dbReference type="AlphaFoldDB" id="A0A8T0X9J3"/>
<reference evidence="2 3" key="1">
    <citation type="submission" date="2020-05" db="EMBL/GenBank/DDBJ databases">
        <title>WGS assembly of Panicum virgatum.</title>
        <authorList>
            <person name="Lovell J.T."/>
            <person name="Jenkins J."/>
            <person name="Shu S."/>
            <person name="Juenger T.E."/>
            <person name="Schmutz J."/>
        </authorList>
    </citation>
    <scope>NUCLEOTIDE SEQUENCE [LARGE SCALE GENOMIC DNA]</scope>
    <source>
        <strain evidence="3">cv. AP13</strain>
    </source>
</reference>
<dbReference type="GO" id="GO:0005789">
    <property type="term" value="C:endoplasmic reticulum membrane"/>
    <property type="evidence" value="ECO:0007669"/>
    <property type="project" value="TreeGrafter"/>
</dbReference>
<sequence length="247" mass="27791">MILLSNMILRLILGWLWCLIHMAISLFDLWSCLSKKLECYLISFELLSKYQILHLERLKCLGVVVDSREAKNVMEVKQLLHWFSTVGIKYVVLYDIEGVIKESIEHGIETSRDENTSNFSNICANTKSSHCSHGGMVIECLSGSDGKEGIAKAANLLYSASCKGCNNYATYTHGYDKMDTVFTEADMASALRAAHGTAEINEIQFHCESLVSVHTETSKLWYVKVDTNVNEDPFVVYKTQLPELTSD</sequence>
<keyword evidence="1" id="KW-0812">Transmembrane</keyword>
<keyword evidence="3" id="KW-1185">Reference proteome</keyword>
<dbReference type="GO" id="GO:1904423">
    <property type="term" value="C:dehydrodolichyl diphosphate synthase complex"/>
    <property type="evidence" value="ECO:0007669"/>
    <property type="project" value="InterPro"/>
</dbReference>
<dbReference type="GO" id="GO:0045547">
    <property type="term" value="F:ditrans,polycis-polyprenyl diphosphate synthase [(2E,6E)-farnesyl diphosphate specific] activity"/>
    <property type="evidence" value="ECO:0007669"/>
    <property type="project" value="TreeGrafter"/>
</dbReference>
<organism evidence="2 3">
    <name type="scientific">Panicum virgatum</name>
    <name type="common">Blackwell switchgrass</name>
    <dbReference type="NCBI Taxonomy" id="38727"/>
    <lineage>
        <taxon>Eukaryota</taxon>
        <taxon>Viridiplantae</taxon>
        <taxon>Streptophyta</taxon>
        <taxon>Embryophyta</taxon>
        <taxon>Tracheophyta</taxon>
        <taxon>Spermatophyta</taxon>
        <taxon>Magnoliopsida</taxon>
        <taxon>Liliopsida</taxon>
        <taxon>Poales</taxon>
        <taxon>Poaceae</taxon>
        <taxon>PACMAD clade</taxon>
        <taxon>Panicoideae</taxon>
        <taxon>Panicodae</taxon>
        <taxon>Paniceae</taxon>
        <taxon>Panicinae</taxon>
        <taxon>Panicum</taxon>
        <taxon>Panicum sect. Hiantes</taxon>
    </lineage>
</organism>
<comment type="caution">
    <text evidence="2">The sequence shown here is derived from an EMBL/GenBank/DDBJ whole genome shotgun (WGS) entry which is preliminary data.</text>
</comment>
<dbReference type="SUPFAM" id="SSF64005">
    <property type="entry name" value="Undecaprenyl diphosphate synthase"/>
    <property type="match status" value="1"/>
</dbReference>
<dbReference type="PANTHER" id="PTHR21528:SF6">
    <property type="entry name" value="DITRANS,POLYCIS-POLYPRENYL DIPHOSPHATE SYNTHASE [(2E,6E)-FARNESYLDIPHOSPHATE SPECIFIC]"/>
    <property type="match status" value="1"/>
</dbReference>
<dbReference type="Proteomes" id="UP000823388">
    <property type="component" value="Chromosome 1K"/>
</dbReference>
<dbReference type="PANTHER" id="PTHR21528">
    <property type="entry name" value="DEHYDRODOLICHYL DIPHOSPHATE SYNTHASE COMPLEX SUBUNIT NUS1"/>
    <property type="match status" value="1"/>
</dbReference>
<gene>
    <name evidence="2" type="ORF">PVAP13_1KG104000</name>
</gene>
<name>A0A8T0X9J3_PANVG</name>
<evidence type="ECO:0000313" key="2">
    <source>
        <dbReference type="EMBL" id="KAG2656770.1"/>
    </source>
</evidence>
<keyword evidence="1" id="KW-1133">Transmembrane helix</keyword>
<dbReference type="InterPro" id="IPR038887">
    <property type="entry name" value="Nus1/NgBR"/>
</dbReference>
<evidence type="ECO:0000313" key="3">
    <source>
        <dbReference type="Proteomes" id="UP000823388"/>
    </source>
</evidence>
<feature type="transmembrane region" description="Helical" evidence="1">
    <location>
        <begin position="12"/>
        <end position="30"/>
    </location>
</feature>
<accession>A0A8T0X9J3</accession>